<dbReference type="InterPro" id="IPR018638">
    <property type="entry name" value="DUF2061_membrane"/>
</dbReference>
<evidence type="ECO:0000256" key="1">
    <source>
        <dbReference type="SAM" id="Phobius"/>
    </source>
</evidence>
<sequence length="75" mass="8407">MDTKRRTWVKAIGWQGMGLATMALIGFLITGSFSIGSLLALINATVGFLSYLAYERLWNRISWGRATLVQRERNG</sequence>
<evidence type="ECO:0000313" key="3">
    <source>
        <dbReference type="EMBL" id="MFB9231883.1"/>
    </source>
</evidence>
<keyword evidence="1" id="KW-1133">Transmembrane helix</keyword>
<dbReference type="EMBL" id="JBHMEA010000033">
    <property type="protein sequence ID" value="MFB9231883.1"/>
    <property type="molecule type" value="Genomic_DNA"/>
</dbReference>
<dbReference type="Proteomes" id="UP001589683">
    <property type="component" value="Unassembled WGS sequence"/>
</dbReference>
<keyword evidence="1" id="KW-0472">Membrane</keyword>
<proteinExistence type="predicted"/>
<dbReference type="Pfam" id="PF09834">
    <property type="entry name" value="DUF2061"/>
    <property type="match status" value="1"/>
</dbReference>
<gene>
    <name evidence="3" type="ORF">ACFFUT_08805</name>
</gene>
<feature type="transmembrane region" description="Helical" evidence="1">
    <location>
        <begin position="12"/>
        <end position="29"/>
    </location>
</feature>
<evidence type="ECO:0000313" key="4">
    <source>
        <dbReference type="Proteomes" id="UP001589683"/>
    </source>
</evidence>
<reference evidence="3 4" key="1">
    <citation type="submission" date="2024-09" db="EMBL/GenBank/DDBJ databases">
        <authorList>
            <person name="Sun Q."/>
            <person name="Mori K."/>
        </authorList>
    </citation>
    <scope>NUCLEOTIDE SEQUENCE [LARGE SCALE GENOMIC DNA]</scope>
    <source>
        <strain evidence="3 4">CECT 8726</strain>
    </source>
</reference>
<organism evidence="3 4">
    <name type="scientific">Pseudohalocynthiibacter aestuariivivens</name>
    <dbReference type="NCBI Taxonomy" id="1591409"/>
    <lineage>
        <taxon>Bacteria</taxon>
        <taxon>Pseudomonadati</taxon>
        <taxon>Pseudomonadota</taxon>
        <taxon>Alphaproteobacteria</taxon>
        <taxon>Rhodobacterales</taxon>
        <taxon>Paracoccaceae</taxon>
        <taxon>Pseudohalocynthiibacter</taxon>
    </lineage>
</organism>
<keyword evidence="1" id="KW-0812">Transmembrane</keyword>
<accession>A0ABV5JEK1</accession>
<evidence type="ECO:0000259" key="2">
    <source>
        <dbReference type="Pfam" id="PF09834"/>
    </source>
</evidence>
<protein>
    <submittedName>
        <fullName evidence="3">DUF2061 domain-containing protein</fullName>
    </submittedName>
</protein>
<comment type="caution">
    <text evidence="3">The sequence shown here is derived from an EMBL/GenBank/DDBJ whole genome shotgun (WGS) entry which is preliminary data.</text>
</comment>
<name>A0ABV5JEK1_9RHOB</name>
<dbReference type="RefSeq" id="WP_213888676.1">
    <property type="nucleotide sequence ID" value="NZ_JAGFNU010000004.1"/>
</dbReference>
<keyword evidence="4" id="KW-1185">Reference proteome</keyword>
<feature type="domain" description="DUF2061" evidence="2">
    <location>
        <begin position="9"/>
        <end position="59"/>
    </location>
</feature>
<feature type="transmembrane region" description="Helical" evidence="1">
    <location>
        <begin position="35"/>
        <end position="54"/>
    </location>
</feature>